<accession>A0ABQ4EXP2</accession>
<evidence type="ECO:0000313" key="3">
    <source>
        <dbReference type="Proteomes" id="UP000621500"/>
    </source>
</evidence>
<dbReference type="EMBL" id="BONX01000045">
    <property type="protein sequence ID" value="GIG99440.1"/>
    <property type="molecule type" value="Genomic_DNA"/>
</dbReference>
<sequence>MSPGATLSTSGLNAKFRIATVWLAAIAILGAKIAAPAATTASTSNTARTSRRTGGDVLLNTCRTPGKLRSDMGSLLIYPGESARHRGQPTLAVRQHAMSSAMREGPSALRSLPHPCGGPG</sequence>
<evidence type="ECO:0000313" key="2">
    <source>
        <dbReference type="EMBL" id="GIG99440.1"/>
    </source>
</evidence>
<proteinExistence type="predicted"/>
<protein>
    <recommendedName>
        <fullName evidence="4">Secreted protein</fullName>
    </recommendedName>
</protein>
<evidence type="ECO:0000256" key="1">
    <source>
        <dbReference type="SAM" id="MobiDB-lite"/>
    </source>
</evidence>
<reference evidence="2 3" key="1">
    <citation type="submission" date="2021-01" db="EMBL/GenBank/DDBJ databases">
        <title>Whole genome shotgun sequence of Plantactinospora mayteni NBRC 109088.</title>
        <authorList>
            <person name="Komaki H."/>
            <person name="Tamura T."/>
        </authorList>
    </citation>
    <scope>NUCLEOTIDE SEQUENCE [LARGE SCALE GENOMIC DNA]</scope>
    <source>
        <strain evidence="2 3">NBRC 109088</strain>
    </source>
</reference>
<gene>
    <name evidence="2" type="ORF">Pma05_60130</name>
</gene>
<organism evidence="2 3">
    <name type="scientific">Plantactinospora mayteni</name>
    <dbReference type="NCBI Taxonomy" id="566021"/>
    <lineage>
        <taxon>Bacteria</taxon>
        <taxon>Bacillati</taxon>
        <taxon>Actinomycetota</taxon>
        <taxon>Actinomycetes</taxon>
        <taxon>Micromonosporales</taxon>
        <taxon>Micromonosporaceae</taxon>
        <taxon>Plantactinospora</taxon>
    </lineage>
</organism>
<comment type="caution">
    <text evidence="2">The sequence shown here is derived from an EMBL/GenBank/DDBJ whole genome shotgun (WGS) entry which is preliminary data.</text>
</comment>
<feature type="compositionally biased region" description="Low complexity" evidence="1">
    <location>
        <begin position="39"/>
        <end position="48"/>
    </location>
</feature>
<name>A0ABQ4EXP2_9ACTN</name>
<feature type="region of interest" description="Disordered" evidence="1">
    <location>
        <begin position="96"/>
        <end position="120"/>
    </location>
</feature>
<evidence type="ECO:0008006" key="4">
    <source>
        <dbReference type="Google" id="ProtNLM"/>
    </source>
</evidence>
<keyword evidence="3" id="KW-1185">Reference proteome</keyword>
<dbReference type="Proteomes" id="UP000621500">
    <property type="component" value="Unassembled WGS sequence"/>
</dbReference>
<feature type="region of interest" description="Disordered" evidence="1">
    <location>
        <begin position="39"/>
        <end position="62"/>
    </location>
</feature>